<proteinExistence type="predicted"/>
<dbReference type="Gene3D" id="3.40.50.2000">
    <property type="entry name" value="Glycogen Phosphorylase B"/>
    <property type="match status" value="1"/>
</dbReference>
<feature type="domain" description="Glycosyl transferase family 1" evidence="1">
    <location>
        <begin position="205"/>
        <end position="295"/>
    </location>
</feature>
<organism evidence="2 3">
    <name type="scientific">Pedobacter lusitanus</name>
    <dbReference type="NCBI Taxonomy" id="1503925"/>
    <lineage>
        <taxon>Bacteria</taxon>
        <taxon>Pseudomonadati</taxon>
        <taxon>Bacteroidota</taxon>
        <taxon>Sphingobacteriia</taxon>
        <taxon>Sphingobacteriales</taxon>
        <taxon>Sphingobacteriaceae</taxon>
        <taxon>Pedobacter</taxon>
    </lineage>
</organism>
<dbReference type="PANTHER" id="PTHR12526">
    <property type="entry name" value="GLYCOSYLTRANSFERASE"/>
    <property type="match status" value="1"/>
</dbReference>
<dbReference type="SUPFAM" id="SSF53756">
    <property type="entry name" value="UDP-Glycosyltransferase/glycogen phosphorylase"/>
    <property type="match status" value="1"/>
</dbReference>
<accession>A0A0D0GMR4</accession>
<dbReference type="Pfam" id="PF00534">
    <property type="entry name" value="Glycos_transf_1"/>
    <property type="match status" value="1"/>
</dbReference>
<evidence type="ECO:0000313" key="3">
    <source>
        <dbReference type="Proteomes" id="UP000032049"/>
    </source>
</evidence>
<dbReference type="STRING" id="1503925.TH53_09325"/>
<dbReference type="EMBL" id="JXRA01000034">
    <property type="protein sequence ID" value="KIO77465.1"/>
    <property type="molecule type" value="Genomic_DNA"/>
</dbReference>
<gene>
    <name evidence="2" type="ORF">TH53_09325</name>
</gene>
<dbReference type="CDD" id="cd03801">
    <property type="entry name" value="GT4_PimA-like"/>
    <property type="match status" value="1"/>
</dbReference>
<dbReference type="OrthoDB" id="9794513at2"/>
<evidence type="ECO:0000313" key="2">
    <source>
        <dbReference type="EMBL" id="KIO77465.1"/>
    </source>
</evidence>
<comment type="caution">
    <text evidence="2">The sequence shown here is derived from an EMBL/GenBank/DDBJ whole genome shotgun (WGS) entry which is preliminary data.</text>
</comment>
<evidence type="ECO:0000259" key="1">
    <source>
        <dbReference type="Pfam" id="PF00534"/>
    </source>
</evidence>
<dbReference type="GO" id="GO:0016757">
    <property type="term" value="F:glycosyltransferase activity"/>
    <property type="evidence" value="ECO:0007669"/>
    <property type="project" value="InterPro"/>
</dbReference>
<name>A0A0D0GMR4_9SPHI</name>
<reference evidence="2 3" key="1">
    <citation type="submission" date="2015-01" db="EMBL/GenBank/DDBJ databases">
        <title>Draft genome sequence of Pedobacter sp. NL19 isolated from sludge of an effluent treatment pond in an abandoned uranium mine.</title>
        <authorList>
            <person name="Santos T."/>
            <person name="Caetano T."/>
            <person name="Covas C."/>
            <person name="Cruz A."/>
            <person name="Mendo S."/>
        </authorList>
    </citation>
    <scope>NUCLEOTIDE SEQUENCE [LARGE SCALE GENOMIC DNA]</scope>
    <source>
        <strain evidence="2 3">NL19</strain>
    </source>
</reference>
<dbReference type="InterPro" id="IPR001296">
    <property type="entry name" value="Glyco_trans_1"/>
</dbReference>
<keyword evidence="3" id="KW-1185">Reference proteome</keyword>
<protein>
    <submittedName>
        <fullName evidence="2">Contig34, whole genome shotgun sequence</fullName>
    </submittedName>
</protein>
<dbReference type="Proteomes" id="UP000032049">
    <property type="component" value="Unassembled WGS sequence"/>
</dbReference>
<sequence>MTGQLKNNRRLRIFTWHIHGSYLFYLSQGNFDLFIPVNKDKTEGYYGKGNTFPFGDNVYEIEESEVKFCVFDIILFQTDENYFSDQYQTLSAEQRELPRIYLEHDPPLGHSTNTLHPVSDPSVRLVHVTSFNELMWDNHGLKTTVIEHGVIVPEITDSDKIDRGIVVINHLSDRGRLLGADIFEKVRQVIPIDLVGMGTENYGIGEVLHPELPAFISRYRFFFNPIRYTSLGLAVCEAMMVGLPIVGMATTEMAVTIKNGHSGFVHTDIDYLIRQMKYLIDNPESAAEMGENARRTALDRFNINRFTSAWEDLFRQTLVN</sequence>
<dbReference type="AlphaFoldDB" id="A0A0D0GMR4"/>